<dbReference type="STRING" id="286115.A0A507C736"/>
<protein>
    <submittedName>
        <fullName evidence="3">Uncharacterized protein</fullName>
    </submittedName>
</protein>
<evidence type="ECO:0000256" key="2">
    <source>
        <dbReference type="SAM" id="MobiDB-lite"/>
    </source>
</evidence>
<keyword evidence="1" id="KW-0175">Coiled coil</keyword>
<feature type="compositionally biased region" description="Polar residues" evidence="2">
    <location>
        <begin position="212"/>
        <end position="229"/>
    </location>
</feature>
<comment type="caution">
    <text evidence="3">The sequence shown here is derived from an EMBL/GenBank/DDBJ whole genome shotgun (WGS) entry which is preliminary data.</text>
</comment>
<dbReference type="AlphaFoldDB" id="A0A507C736"/>
<gene>
    <name evidence="3" type="ORF">SeMB42_g06907</name>
</gene>
<feature type="region of interest" description="Disordered" evidence="2">
    <location>
        <begin position="212"/>
        <end position="240"/>
    </location>
</feature>
<keyword evidence="4" id="KW-1185">Reference proteome</keyword>
<proteinExistence type="predicted"/>
<evidence type="ECO:0000256" key="1">
    <source>
        <dbReference type="SAM" id="Coils"/>
    </source>
</evidence>
<dbReference type="Proteomes" id="UP000317494">
    <property type="component" value="Unassembled WGS sequence"/>
</dbReference>
<dbReference type="VEuPathDB" id="FungiDB:SeMB42_g06907"/>
<dbReference type="EMBL" id="QEAN01000426">
    <property type="protein sequence ID" value="TPX37390.1"/>
    <property type="molecule type" value="Genomic_DNA"/>
</dbReference>
<evidence type="ECO:0000313" key="4">
    <source>
        <dbReference type="Proteomes" id="UP000317494"/>
    </source>
</evidence>
<reference evidence="3 4" key="1">
    <citation type="journal article" date="2019" name="Sci. Rep.">
        <title>Comparative genomics of chytrid fungi reveal insights into the obligate biotrophic and pathogenic lifestyle of Synchytrium endobioticum.</title>
        <authorList>
            <person name="van de Vossenberg B.T.L.H."/>
            <person name="Warris S."/>
            <person name="Nguyen H.D.T."/>
            <person name="van Gent-Pelzer M.P.E."/>
            <person name="Joly D.L."/>
            <person name="van de Geest H.C."/>
            <person name="Bonants P.J.M."/>
            <person name="Smith D.S."/>
            <person name="Levesque C.A."/>
            <person name="van der Lee T.A.J."/>
        </authorList>
    </citation>
    <scope>NUCLEOTIDE SEQUENCE [LARGE SCALE GENOMIC DNA]</scope>
    <source>
        <strain evidence="3 4">MB42</strain>
    </source>
</reference>
<name>A0A507C736_9FUNG</name>
<feature type="coiled-coil region" evidence="1">
    <location>
        <begin position="59"/>
        <end position="204"/>
    </location>
</feature>
<feature type="coiled-coil region" evidence="1">
    <location>
        <begin position="247"/>
        <end position="288"/>
    </location>
</feature>
<organism evidence="3 4">
    <name type="scientific">Synchytrium endobioticum</name>
    <dbReference type="NCBI Taxonomy" id="286115"/>
    <lineage>
        <taxon>Eukaryota</taxon>
        <taxon>Fungi</taxon>
        <taxon>Fungi incertae sedis</taxon>
        <taxon>Chytridiomycota</taxon>
        <taxon>Chytridiomycota incertae sedis</taxon>
        <taxon>Chytridiomycetes</taxon>
        <taxon>Synchytriales</taxon>
        <taxon>Synchytriaceae</taxon>
        <taxon>Synchytrium</taxon>
    </lineage>
</organism>
<dbReference type="Gene3D" id="1.10.287.1490">
    <property type="match status" value="1"/>
</dbReference>
<sequence length="582" mass="64308">MSFAWSYTVSLVKTHCPNAHLSSCQMDHSTADPPLTPSFTTPTCACACHEKLRLAAEIGQALLRKNEDYENTIRALQSQLHDHVTMRMELDDMVLERDRVKQQINTLQSQLDTLETQHRRLMQDYEEQAERLKTMQESASRADDWKNRAAGLEADVAALQKLADHADEGRTTIESKYRRLTARVVELRTSNEQLRNENQVLQTSQDRLLDGTRSQNGIKHVNSTDTCNPNGPRRGSEEKGEALAGQCQTLMALVRELTTANHNLKEELAEVKDTLASTQDELVQLGSNHASHGIYLASDSLSEQIFRSCKTSPDVLPSSCTFSSGDTASNNNNNNNNNRTTLESSDILANTMAGKHSSSMSSKPSDTDIADSVNQTALQTYTKTLTTLAAQLHVRIKSSDPVILNRRLRRAFDIKEITTLSNNIIESVLGDVQRLSLRFPTSPSEEADEADVQVLQGLVVLVQSLLDNIASSRSTLNEYALSYVERMEEASKRASASDISNGLVKSEPPTPSASSFNLPFLFGTFTTPSKPIPSTCSSRTNRHIFSGANDLGTFDDVLSTDPSGQGAQVNKTWVDPISFWTR</sequence>
<evidence type="ECO:0000313" key="3">
    <source>
        <dbReference type="EMBL" id="TPX37390.1"/>
    </source>
</evidence>
<accession>A0A507C736</accession>